<keyword evidence="3" id="KW-1185">Reference proteome</keyword>
<accession>A0AAV7PJY9</accession>
<comment type="caution">
    <text evidence="2">The sequence shown here is derived from an EMBL/GenBank/DDBJ whole genome shotgun (WGS) entry which is preliminary data.</text>
</comment>
<name>A0AAV7PJY9_PLEWA</name>
<reference evidence="2" key="1">
    <citation type="journal article" date="2022" name="bioRxiv">
        <title>Sequencing and chromosome-scale assembly of the giantPleurodeles waltlgenome.</title>
        <authorList>
            <person name="Brown T."/>
            <person name="Elewa A."/>
            <person name="Iarovenko S."/>
            <person name="Subramanian E."/>
            <person name="Araus A.J."/>
            <person name="Petzold A."/>
            <person name="Susuki M."/>
            <person name="Suzuki K.-i.T."/>
            <person name="Hayashi T."/>
            <person name="Toyoda A."/>
            <person name="Oliveira C."/>
            <person name="Osipova E."/>
            <person name="Leigh N.D."/>
            <person name="Simon A."/>
            <person name="Yun M.H."/>
        </authorList>
    </citation>
    <scope>NUCLEOTIDE SEQUENCE</scope>
    <source>
        <strain evidence="2">20211129_DDA</strain>
        <tissue evidence="2">Liver</tissue>
    </source>
</reference>
<dbReference type="EMBL" id="JANPWB010000011">
    <property type="protein sequence ID" value="KAJ1128607.1"/>
    <property type="molecule type" value="Genomic_DNA"/>
</dbReference>
<evidence type="ECO:0000313" key="2">
    <source>
        <dbReference type="EMBL" id="KAJ1128607.1"/>
    </source>
</evidence>
<proteinExistence type="predicted"/>
<dbReference type="Proteomes" id="UP001066276">
    <property type="component" value="Chromosome 7"/>
</dbReference>
<evidence type="ECO:0000256" key="1">
    <source>
        <dbReference type="SAM" id="MobiDB-lite"/>
    </source>
</evidence>
<feature type="compositionally biased region" description="Basic and acidic residues" evidence="1">
    <location>
        <begin position="76"/>
        <end position="85"/>
    </location>
</feature>
<gene>
    <name evidence="2" type="ORF">NDU88_006984</name>
</gene>
<sequence>MRVGQQVRSRSGNIVAIRVANQGRSCLGEVDARLMRCKRQSKAEPLGEVDAMRAAKQVRSHSGEVLAMSAAKQGKSRSDEADAIRAGKQGRGYSGEVNVM</sequence>
<protein>
    <submittedName>
        <fullName evidence="2">Uncharacterized protein</fullName>
    </submittedName>
</protein>
<evidence type="ECO:0000313" key="3">
    <source>
        <dbReference type="Proteomes" id="UP001066276"/>
    </source>
</evidence>
<organism evidence="2 3">
    <name type="scientific">Pleurodeles waltl</name>
    <name type="common">Iberian ribbed newt</name>
    <dbReference type="NCBI Taxonomy" id="8319"/>
    <lineage>
        <taxon>Eukaryota</taxon>
        <taxon>Metazoa</taxon>
        <taxon>Chordata</taxon>
        <taxon>Craniata</taxon>
        <taxon>Vertebrata</taxon>
        <taxon>Euteleostomi</taxon>
        <taxon>Amphibia</taxon>
        <taxon>Batrachia</taxon>
        <taxon>Caudata</taxon>
        <taxon>Salamandroidea</taxon>
        <taxon>Salamandridae</taxon>
        <taxon>Pleurodelinae</taxon>
        <taxon>Pleurodeles</taxon>
    </lineage>
</organism>
<dbReference type="AlphaFoldDB" id="A0AAV7PJY9"/>
<feature type="region of interest" description="Disordered" evidence="1">
    <location>
        <begin position="69"/>
        <end position="100"/>
    </location>
</feature>